<dbReference type="CDD" id="cd22965">
    <property type="entry name" value="DD_DPY30_SDC1"/>
    <property type="match status" value="1"/>
</dbReference>
<evidence type="ECO:0000256" key="1">
    <source>
        <dbReference type="ARBA" id="ARBA00004123"/>
    </source>
</evidence>
<evidence type="ECO:0000313" key="6">
    <source>
        <dbReference type="Proteomes" id="UP000241890"/>
    </source>
</evidence>
<dbReference type="AlphaFoldDB" id="A0A2R5GB58"/>
<protein>
    <submittedName>
        <fullName evidence="5">Protein dpy-30-like</fullName>
    </submittedName>
</protein>
<feature type="compositionally biased region" description="Low complexity" evidence="4">
    <location>
        <begin position="10"/>
        <end position="21"/>
    </location>
</feature>
<dbReference type="Gene3D" id="1.20.890.10">
    <property type="entry name" value="cAMP-dependent protein kinase regulatory subunit, dimerization-anchoring domain"/>
    <property type="match status" value="1"/>
</dbReference>
<evidence type="ECO:0000313" key="5">
    <source>
        <dbReference type="EMBL" id="GBG28240.1"/>
    </source>
</evidence>
<accession>A0A2R5GB58</accession>
<dbReference type="OrthoDB" id="417678at2759"/>
<feature type="compositionally biased region" description="Low complexity" evidence="4">
    <location>
        <begin position="30"/>
        <end position="49"/>
    </location>
</feature>
<comment type="subcellular location">
    <subcellularLocation>
        <location evidence="1">Nucleus</location>
    </subcellularLocation>
</comment>
<dbReference type="InterPro" id="IPR049629">
    <property type="entry name" value="DPY30_SDC1_DD"/>
</dbReference>
<evidence type="ECO:0000256" key="3">
    <source>
        <dbReference type="ARBA" id="ARBA00023242"/>
    </source>
</evidence>
<dbReference type="Pfam" id="PF05186">
    <property type="entry name" value="Dpy-30"/>
    <property type="match status" value="1"/>
</dbReference>
<keyword evidence="3" id="KW-0539">Nucleus</keyword>
<keyword evidence="6" id="KW-1185">Reference proteome</keyword>
<gene>
    <name evidence="5" type="ORF">FCC1311_044632</name>
</gene>
<name>A0A2R5GB58_9STRA</name>
<dbReference type="InterPro" id="IPR007858">
    <property type="entry name" value="Dpy-30_motif"/>
</dbReference>
<evidence type="ECO:0000256" key="4">
    <source>
        <dbReference type="SAM" id="MobiDB-lite"/>
    </source>
</evidence>
<dbReference type="InParanoid" id="A0A2R5GB58"/>
<organism evidence="5 6">
    <name type="scientific">Hondaea fermentalgiana</name>
    <dbReference type="NCBI Taxonomy" id="2315210"/>
    <lineage>
        <taxon>Eukaryota</taxon>
        <taxon>Sar</taxon>
        <taxon>Stramenopiles</taxon>
        <taxon>Bigyra</taxon>
        <taxon>Labyrinthulomycetes</taxon>
        <taxon>Thraustochytrida</taxon>
        <taxon>Thraustochytriidae</taxon>
        <taxon>Hondaea</taxon>
    </lineage>
</organism>
<evidence type="ECO:0000256" key="2">
    <source>
        <dbReference type="ARBA" id="ARBA00010849"/>
    </source>
</evidence>
<comment type="similarity">
    <text evidence="2">Belongs to the dpy-30 family.</text>
</comment>
<reference evidence="5 6" key="1">
    <citation type="submission" date="2017-12" db="EMBL/GenBank/DDBJ databases">
        <title>Sequencing, de novo assembly and annotation of complete genome of a new Thraustochytrid species, strain FCC1311.</title>
        <authorList>
            <person name="Sedici K."/>
            <person name="Godart F."/>
            <person name="Aiese Cigliano R."/>
            <person name="Sanseverino W."/>
            <person name="Barakat M."/>
            <person name="Ortet P."/>
            <person name="Marechal E."/>
            <person name="Cagnac O."/>
            <person name="Amato A."/>
        </authorList>
    </citation>
    <scope>NUCLEOTIDE SEQUENCE [LARGE SCALE GENOMIC DNA]</scope>
</reference>
<dbReference type="Proteomes" id="UP000241890">
    <property type="component" value="Unassembled WGS sequence"/>
</dbReference>
<comment type="caution">
    <text evidence="5">The sequence shown here is derived from an EMBL/GenBank/DDBJ whole genome shotgun (WGS) entry which is preliminary data.</text>
</comment>
<dbReference type="EMBL" id="BEYU01000040">
    <property type="protein sequence ID" value="GBG28240.1"/>
    <property type="molecule type" value="Genomic_DNA"/>
</dbReference>
<dbReference type="GO" id="GO:0005634">
    <property type="term" value="C:nucleus"/>
    <property type="evidence" value="ECO:0007669"/>
    <property type="project" value="UniProtKB-SubCell"/>
</dbReference>
<proteinExistence type="inferred from homology"/>
<sequence>MAQRQASLTAAKALGDALAGKPSSEDAAKAEATAAKGADGAAAKGNKNNLPIRTYLDQTVVPILLSALSQLVKERPDGDPVEWLAHWLLRNNPAKKTN</sequence>
<feature type="region of interest" description="Disordered" evidence="4">
    <location>
        <begin position="1"/>
        <end position="49"/>
    </location>
</feature>